<comment type="caution">
    <text evidence="7">The sequence shown here is derived from an EMBL/GenBank/DDBJ whole genome shotgun (WGS) entry which is preliminary data.</text>
</comment>
<keyword evidence="4 7" id="KW-0418">Kinase</keyword>
<evidence type="ECO:0000256" key="2">
    <source>
        <dbReference type="ARBA" id="ARBA00022679"/>
    </source>
</evidence>
<dbReference type="PANTHER" id="PTHR10534">
    <property type="entry name" value="PYRIDOXAL KINASE"/>
    <property type="match status" value="1"/>
</dbReference>
<dbReference type="GO" id="GO:0005829">
    <property type="term" value="C:cytosol"/>
    <property type="evidence" value="ECO:0007669"/>
    <property type="project" value="TreeGrafter"/>
</dbReference>
<keyword evidence="5" id="KW-0067">ATP-binding</keyword>
<sequence>MTACTPPVVLGTVTAVADTLPLSPAPLVLSVQSHVAFGHVGNAAAVLPLQLLGIQPVVVNTVQFSNHTGYGEFKGQVFPASHIGEVLEGLRARGILQRCVAVLSGYLGDAATGEQILAAVSEIRRGHPDMLYLCDPVIGDIGRGVFVRPGIPAFLRDRAVPMATVITPNHFEFEWLHGAPVRSVDEAIVAARAMLGAPGRPGPRIIVITSFTGDHTARREVDTPASASGVADVAAPADVELLTLGIDADGAWEVATPRVPLDPLPNGMGDVFSALLLGHLLRGMQFPAALSETVSALYALVAATAPGERDLPLVAGREQWVAPRHRFAAEAR</sequence>
<dbReference type="CDD" id="cd01173">
    <property type="entry name" value="pyridoxal_pyridoxamine_kinase"/>
    <property type="match status" value="1"/>
</dbReference>
<evidence type="ECO:0000313" key="7">
    <source>
        <dbReference type="EMBL" id="KKB63159.1"/>
    </source>
</evidence>
<dbReference type="InterPro" id="IPR029056">
    <property type="entry name" value="Ribokinase-like"/>
</dbReference>
<name>A0A0F5JZX7_9BURK</name>
<keyword evidence="2" id="KW-0808">Transferase</keyword>
<dbReference type="GO" id="GO:0009443">
    <property type="term" value="P:pyridoxal 5'-phosphate salvage"/>
    <property type="evidence" value="ECO:0007669"/>
    <property type="project" value="InterPro"/>
</dbReference>
<dbReference type="SUPFAM" id="SSF53613">
    <property type="entry name" value="Ribokinase-like"/>
    <property type="match status" value="1"/>
</dbReference>
<evidence type="ECO:0000256" key="1">
    <source>
        <dbReference type="ARBA" id="ARBA00012104"/>
    </source>
</evidence>
<dbReference type="InterPro" id="IPR004625">
    <property type="entry name" value="PyrdxlKinase"/>
</dbReference>
<evidence type="ECO:0000256" key="4">
    <source>
        <dbReference type="ARBA" id="ARBA00022777"/>
    </source>
</evidence>
<dbReference type="AlphaFoldDB" id="A0A0F5JZX7"/>
<evidence type="ECO:0000256" key="5">
    <source>
        <dbReference type="ARBA" id="ARBA00022840"/>
    </source>
</evidence>
<gene>
    <name evidence="7" type="ORF">WM40_12960</name>
</gene>
<dbReference type="OrthoDB" id="9800808at2"/>
<dbReference type="NCBIfam" id="TIGR00687">
    <property type="entry name" value="pyridox_kin"/>
    <property type="match status" value="1"/>
</dbReference>
<evidence type="ECO:0000313" key="8">
    <source>
        <dbReference type="Proteomes" id="UP000033618"/>
    </source>
</evidence>
<dbReference type="PANTHER" id="PTHR10534:SF2">
    <property type="entry name" value="PYRIDOXAL KINASE"/>
    <property type="match status" value="1"/>
</dbReference>
<evidence type="ECO:0000259" key="6">
    <source>
        <dbReference type="Pfam" id="PF08543"/>
    </source>
</evidence>
<dbReference type="GO" id="GO:0005524">
    <property type="term" value="F:ATP binding"/>
    <property type="evidence" value="ECO:0007669"/>
    <property type="project" value="UniProtKB-KW"/>
</dbReference>
<evidence type="ECO:0000256" key="3">
    <source>
        <dbReference type="ARBA" id="ARBA00022741"/>
    </source>
</evidence>
<dbReference type="EMBL" id="LAQU01000012">
    <property type="protein sequence ID" value="KKB63159.1"/>
    <property type="molecule type" value="Genomic_DNA"/>
</dbReference>
<dbReference type="PATRIC" id="fig|28092.6.peg.3048"/>
<dbReference type="Proteomes" id="UP000033618">
    <property type="component" value="Unassembled WGS sequence"/>
</dbReference>
<proteinExistence type="predicted"/>
<dbReference type="RefSeq" id="WP_046153047.1">
    <property type="nucleotide sequence ID" value="NZ_CADFGU010000002.1"/>
</dbReference>
<dbReference type="STRING" id="28092.WM40_12960"/>
<accession>A0A0F5JZX7</accession>
<feature type="domain" description="Pyridoxamine kinase/Phosphomethylpyrimidine kinase" evidence="6">
    <location>
        <begin position="114"/>
        <end position="301"/>
    </location>
</feature>
<dbReference type="Pfam" id="PF08543">
    <property type="entry name" value="Phos_pyr_kin"/>
    <property type="match status" value="1"/>
</dbReference>
<dbReference type="GO" id="GO:0008478">
    <property type="term" value="F:pyridoxal kinase activity"/>
    <property type="evidence" value="ECO:0007669"/>
    <property type="project" value="UniProtKB-EC"/>
</dbReference>
<protein>
    <recommendedName>
        <fullName evidence="1">pyridoxal kinase</fullName>
        <ecNumber evidence="1">2.7.1.35</ecNumber>
    </recommendedName>
</protein>
<dbReference type="NCBIfam" id="NF004398">
    <property type="entry name" value="PRK05756.1"/>
    <property type="match status" value="1"/>
</dbReference>
<keyword evidence="8" id="KW-1185">Reference proteome</keyword>
<dbReference type="InterPro" id="IPR013749">
    <property type="entry name" value="PM/HMP-P_kinase-1"/>
</dbReference>
<dbReference type="Gene3D" id="3.40.1190.20">
    <property type="match status" value="1"/>
</dbReference>
<organism evidence="7 8">
    <name type="scientific">Robbsia andropogonis</name>
    <dbReference type="NCBI Taxonomy" id="28092"/>
    <lineage>
        <taxon>Bacteria</taxon>
        <taxon>Pseudomonadati</taxon>
        <taxon>Pseudomonadota</taxon>
        <taxon>Betaproteobacteria</taxon>
        <taxon>Burkholderiales</taxon>
        <taxon>Burkholderiaceae</taxon>
        <taxon>Robbsia</taxon>
    </lineage>
</organism>
<reference evidence="7 8" key="1">
    <citation type="submission" date="2015-03" db="EMBL/GenBank/DDBJ databases">
        <title>Draft Genome Sequence of Burkholderia andropogonis type strain ICMP2807, isolated from Sorghum bicolor.</title>
        <authorList>
            <person name="Lopes-Santos L."/>
            <person name="Castro D.B."/>
            <person name="Ottoboni L.M."/>
            <person name="Park D."/>
            <person name="Weirc B.S."/>
            <person name="Destefano S.A."/>
        </authorList>
    </citation>
    <scope>NUCLEOTIDE SEQUENCE [LARGE SCALE GENOMIC DNA]</scope>
    <source>
        <strain evidence="7 8">ICMP2807</strain>
    </source>
</reference>
<dbReference type="EC" id="2.7.1.35" evidence="1"/>
<keyword evidence="3" id="KW-0547">Nucleotide-binding</keyword>